<name>A0A0X1SYH8_PSEAA</name>
<dbReference type="SUPFAM" id="SSF55718">
    <property type="entry name" value="SCP-like"/>
    <property type="match status" value="1"/>
</dbReference>
<gene>
    <name evidence="2" type="ORF">AWM79_06015</name>
</gene>
<sequence length="115" mass="12307">MTAVADAVQAMHAKFNPAAAAGLDLVFGFRIDDTKHFSLVVKDSTCELQEGENPDAQVTLVMDSETLKGIVSGETDGMQAFMVGKLRAEGDMMLAMKLSELFPSQDLLETAGQLP</sequence>
<dbReference type="Gene3D" id="3.30.1050.10">
    <property type="entry name" value="SCP2 sterol-binding domain"/>
    <property type="match status" value="1"/>
</dbReference>
<dbReference type="EMBL" id="CP014135">
    <property type="protein sequence ID" value="AMB84887.1"/>
    <property type="molecule type" value="Genomic_DNA"/>
</dbReference>
<feature type="domain" description="SCP2" evidence="1">
    <location>
        <begin position="17"/>
        <end position="102"/>
    </location>
</feature>
<dbReference type="Proteomes" id="UP000063229">
    <property type="component" value="Chromosome"/>
</dbReference>
<dbReference type="AlphaFoldDB" id="A0A0X1SYH8"/>
<accession>A0A0X1SYH8</accession>
<organism evidence="2 3">
    <name type="scientific">Pseudomonas agarici</name>
    <dbReference type="NCBI Taxonomy" id="46677"/>
    <lineage>
        <taxon>Bacteria</taxon>
        <taxon>Pseudomonadati</taxon>
        <taxon>Pseudomonadota</taxon>
        <taxon>Gammaproteobacteria</taxon>
        <taxon>Pseudomonadales</taxon>
        <taxon>Pseudomonadaceae</taxon>
        <taxon>Pseudomonas</taxon>
    </lineage>
</organism>
<evidence type="ECO:0000313" key="3">
    <source>
        <dbReference type="Proteomes" id="UP000063229"/>
    </source>
</evidence>
<reference evidence="2 3" key="1">
    <citation type="submission" date="2016-01" db="EMBL/GenBank/DDBJ databases">
        <authorList>
            <person name="McClelland M."/>
            <person name="Jain A."/>
            <person name="Saraogi P."/>
            <person name="Mendelson R."/>
            <person name="Westerman R."/>
            <person name="SanMiguel P."/>
            <person name="Csonka L."/>
        </authorList>
    </citation>
    <scope>NUCLEOTIDE SEQUENCE [LARGE SCALE GENOMIC DNA]</scope>
    <source>
        <strain evidence="2 3">NCPPB 2472</strain>
    </source>
</reference>
<dbReference type="GO" id="GO:0005829">
    <property type="term" value="C:cytosol"/>
    <property type="evidence" value="ECO:0007669"/>
    <property type="project" value="TreeGrafter"/>
</dbReference>
<dbReference type="PANTHER" id="PTHR10094:SF25">
    <property type="entry name" value="SCP2 STEROL-BINDING DOMAIN-CONTAINING PROTEIN 1"/>
    <property type="match status" value="1"/>
</dbReference>
<dbReference type="InterPro" id="IPR003033">
    <property type="entry name" value="SCP2_sterol-bd_dom"/>
</dbReference>
<dbReference type="STRING" id="46677.AWM79_06015"/>
<dbReference type="Pfam" id="PF02036">
    <property type="entry name" value="SCP2"/>
    <property type="match status" value="1"/>
</dbReference>
<evidence type="ECO:0000259" key="1">
    <source>
        <dbReference type="Pfam" id="PF02036"/>
    </source>
</evidence>
<keyword evidence="3" id="KW-1185">Reference proteome</keyword>
<dbReference type="InterPro" id="IPR036527">
    <property type="entry name" value="SCP2_sterol-bd_dom_sf"/>
</dbReference>
<dbReference type="PANTHER" id="PTHR10094">
    <property type="entry name" value="STEROL CARRIER PROTEIN 2 SCP-2 FAMILY PROTEIN"/>
    <property type="match status" value="1"/>
</dbReference>
<dbReference type="KEGG" id="pagb:AWM79_06015"/>
<dbReference type="OrthoDB" id="9809312at2"/>
<protein>
    <submittedName>
        <fullName evidence="2">SCP-2 family sterol carrier protein</fullName>
    </submittedName>
</protein>
<evidence type="ECO:0000313" key="2">
    <source>
        <dbReference type="EMBL" id="AMB84887.1"/>
    </source>
</evidence>
<dbReference type="RefSeq" id="WP_017133885.1">
    <property type="nucleotide sequence ID" value="NZ_CP014135.1"/>
</dbReference>
<proteinExistence type="predicted"/>